<accession>A0ABT3FN84</accession>
<proteinExistence type="predicted"/>
<dbReference type="RefSeq" id="WP_264500990.1">
    <property type="nucleotide sequence ID" value="NZ_JAPDDS010000004.1"/>
</dbReference>
<organism evidence="1 2">
    <name type="scientific">Luteolibacter flavescens</name>
    <dbReference type="NCBI Taxonomy" id="1859460"/>
    <lineage>
        <taxon>Bacteria</taxon>
        <taxon>Pseudomonadati</taxon>
        <taxon>Verrucomicrobiota</taxon>
        <taxon>Verrucomicrobiia</taxon>
        <taxon>Verrucomicrobiales</taxon>
        <taxon>Verrucomicrobiaceae</taxon>
        <taxon>Luteolibacter</taxon>
    </lineage>
</organism>
<keyword evidence="2" id="KW-1185">Reference proteome</keyword>
<protein>
    <submittedName>
        <fullName evidence="1">Uncharacterized protein</fullName>
    </submittedName>
</protein>
<gene>
    <name evidence="1" type="ORF">OKA04_09865</name>
</gene>
<dbReference type="Proteomes" id="UP001207930">
    <property type="component" value="Unassembled WGS sequence"/>
</dbReference>
<sequence length="145" mass="15563">MKAFRLISTGRTLGPFGIVLGKVLRSEAETAVEVLLFRGRRKEPLSLQLQWQPGGSAGRDLTPAELEVVKHWATGQMTGKAAESGEWQEEAEPMTLIQSAVVEAGAAGSWDVSDLLTVSGFVERCEASARRHALLPALPGEQIAP</sequence>
<evidence type="ECO:0000313" key="1">
    <source>
        <dbReference type="EMBL" id="MCW1885032.1"/>
    </source>
</evidence>
<reference evidence="1 2" key="1">
    <citation type="submission" date="2022-10" db="EMBL/GenBank/DDBJ databases">
        <title>Luteolibacter flavescens strain MCCC 1K03193, whole genome shotgun sequencing project.</title>
        <authorList>
            <person name="Zhao G."/>
            <person name="Shen L."/>
        </authorList>
    </citation>
    <scope>NUCLEOTIDE SEQUENCE [LARGE SCALE GENOMIC DNA]</scope>
    <source>
        <strain evidence="1 2">MCCC 1K03193</strain>
    </source>
</reference>
<evidence type="ECO:0000313" key="2">
    <source>
        <dbReference type="Proteomes" id="UP001207930"/>
    </source>
</evidence>
<name>A0ABT3FN84_9BACT</name>
<comment type="caution">
    <text evidence="1">The sequence shown here is derived from an EMBL/GenBank/DDBJ whole genome shotgun (WGS) entry which is preliminary data.</text>
</comment>
<dbReference type="EMBL" id="JAPDDS010000004">
    <property type="protein sequence ID" value="MCW1885032.1"/>
    <property type="molecule type" value="Genomic_DNA"/>
</dbReference>